<dbReference type="OrthoDB" id="7067800at2"/>
<dbReference type="SUPFAM" id="SSF102198">
    <property type="entry name" value="Putative cyclase"/>
    <property type="match status" value="1"/>
</dbReference>
<evidence type="ECO:0000313" key="2">
    <source>
        <dbReference type="Proteomes" id="UP000433493"/>
    </source>
</evidence>
<name>A0A7J5BFZ4_9MICO</name>
<dbReference type="InterPro" id="IPR037175">
    <property type="entry name" value="KFase_sf"/>
</dbReference>
<dbReference type="InterPro" id="IPR007325">
    <property type="entry name" value="KFase/CYL"/>
</dbReference>
<evidence type="ECO:0000313" key="1">
    <source>
        <dbReference type="EMBL" id="KAB1645018.1"/>
    </source>
</evidence>
<sequence length="269" mass="28794">MTEPTSTSIDQGVLAGLVGGLATGDIEIIDLTNKLSPNTPTLTLPEPFANLIDLSLEKVSEFDEPGPLWAHNNIHIGEHIGTHLDAPSHWISGRDGDDVSQIPVERLVGPAVVIDKSAEAAENPDFLLEIEHIQAWEAEHGKLPKGGWLLYRTGWDARAQDEEQFLNFYEGKSHTPGVSAEAAKWLAEETELAGFGVETVGIDAGDGFSLEPPMPVHYYLLGNDKYGVTSLQNLAKLPTTGAVIIVSPLPIVGGTASPARVLAFAPKRA</sequence>
<dbReference type="AlphaFoldDB" id="A0A7J5BFZ4"/>
<organism evidence="1 2">
    <name type="scientific">Gulosibacter chungangensis</name>
    <dbReference type="NCBI Taxonomy" id="979746"/>
    <lineage>
        <taxon>Bacteria</taxon>
        <taxon>Bacillati</taxon>
        <taxon>Actinomycetota</taxon>
        <taxon>Actinomycetes</taxon>
        <taxon>Micrococcales</taxon>
        <taxon>Microbacteriaceae</taxon>
        <taxon>Gulosibacter</taxon>
    </lineage>
</organism>
<protein>
    <submittedName>
        <fullName evidence="1">Cyclase family protein</fullName>
    </submittedName>
</protein>
<dbReference type="Gene3D" id="3.50.30.50">
    <property type="entry name" value="Putative cyclase"/>
    <property type="match status" value="1"/>
</dbReference>
<dbReference type="GO" id="GO:0004061">
    <property type="term" value="F:arylformamidase activity"/>
    <property type="evidence" value="ECO:0007669"/>
    <property type="project" value="InterPro"/>
</dbReference>
<dbReference type="EMBL" id="WBKB01000001">
    <property type="protein sequence ID" value="KAB1645018.1"/>
    <property type="molecule type" value="Genomic_DNA"/>
</dbReference>
<dbReference type="PANTHER" id="PTHR31118:SF12">
    <property type="entry name" value="CYCLASE-LIKE PROTEIN 2"/>
    <property type="match status" value="1"/>
</dbReference>
<dbReference type="RefSeq" id="WP_158051028.1">
    <property type="nucleotide sequence ID" value="NZ_WBKB01000001.1"/>
</dbReference>
<gene>
    <name evidence="1" type="ORF">F8O05_01820</name>
</gene>
<dbReference type="Pfam" id="PF04199">
    <property type="entry name" value="Cyclase"/>
    <property type="match status" value="1"/>
</dbReference>
<accession>A0A7J5BFZ4</accession>
<dbReference type="Proteomes" id="UP000433493">
    <property type="component" value="Unassembled WGS sequence"/>
</dbReference>
<dbReference type="GO" id="GO:0019441">
    <property type="term" value="P:L-tryptophan catabolic process to kynurenine"/>
    <property type="evidence" value="ECO:0007669"/>
    <property type="project" value="InterPro"/>
</dbReference>
<comment type="caution">
    <text evidence="1">The sequence shown here is derived from an EMBL/GenBank/DDBJ whole genome shotgun (WGS) entry which is preliminary data.</text>
</comment>
<reference evidence="1 2" key="1">
    <citation type="submission" date="2019-09" db="EMBL/GenBank/DDBJ databases">
        <title>Phylogeny of genus Pseudoclavibacter and closely related genus.</title>
        <authorList>
            <person name="Li Y."/>
        </authorList>
    </citation>
    <scope>NUCLEOTIDE SEQUENCE [LARGE SCALE GENOMIC DNA]</scope>
    <source>
        <strain evidence="1 2">KCTC 13959</strain>
    </source>
</reference>
<keyword evidence="2" id="KW-1185">Reference proteome</keyword>
<dbReference type="PANTHER" id="PTHR31118">
    <property type="entry name" value="CYCLASE-LIKE PROTEIN 2"/>
    <property type="match status" value="1"/>
</dbReference>
<proteinExistence type="predicted"/>